<evidence type="ECO:0000313" key="2">
    <source>
        <dbReference type="Proteomes" id="UP000321595"/>
    </source>
</evidence>
<proteinExistence type="predicted"/>
<dbReference type="Proteomes" id="UP000321595">
    <property type="component" value="Chromosome"/>
</dbReference>
<dbReference type="CDD" id="cd02019">
    <property type="entry name" value="NK"/>
    <property type="match status" value="1"/>
</dbReference>
<evidence type="ECO:0000313" key="1">
    <source>
        <dbReference type="EMBL" id="QED28435.1"/>
    </source>
</evidence>
<organism evidence="1 2">
    <name type="scientific">Microvenator marinus</name>
    <dbReference type="NCBI Taxonomy" id="2600177"/>
    <lineage>
        <taxon>Bacteria</taxon>
        <taxon>Deltaproteobacteria</taxon>
        <taxon>Bradymonadales</taxon>
        <taxon>Microvenatoraceae</taxon>
        <taxon>Microvenator</taxon>
    </lineage>
</organism>
<dbReference type="RefSeq" id="WP_146960855.1">
    <property type="nucleotide sequence ID" value="NZ_CP042467.1"/>
</dbReference>
<keyword evidence="2" id="KW-1185">Reference proteome</keyword>
<name>A0A5B8XSE4_9DELT</name>
<dbReference type="Gene3D" id="3.40.50.300">
    <property type="entry name" value="P-loop containing nucleotide triphosphate hydrolases"/>
    <property type="match status" value="1"/>
</dbReference>
<sequence>MSDFTRGDIADFRVTRETEDKSKWDDLEFQITRQKITTFHRYQVKDQKTPLDQVEFTEMLREVHTSKQRRYEFFVSTLVKIPGFGSLVELQKICERLSKPNAEIGLIQKSFHREEKKFVEGIRAALDVEIEEVMAICQRLSIRSADERHLRDHAADLLRELGAEEPLTASALLRESLRGLDGASHHTLSEFFKILDLETPSIINVSKLRERTEEIATKLINQKWKAVRDGDPILLPLRTATLITRTEESARPIDLSVAALGCRRMVIVGPLGSGKSTTAAQLARTIQHDSPDEWVGLVHASELTHKRSAEPFDLLDILHFIYFNGGGSDLGKPPLAVVVDGFDELGPADQQKLRSRLDKSNITHVAIMSRPLDVRSYQASGWDCASLRPLAKEEMKQLRLAEFEAINKGMESQAGYLGETPSALEGLPATPLTARLMLESNRRNLSNTGFQTLGDLLYNLLHTRLGDWDSAAGQLEGSEFTAEFPQPDQRMNVFGVLALQGKISLPISKALKVLEAKLTPKVAASAVDEFIQRGLLVEETKGRVDFPLEAIREFSAGWAASQSDEALSNLAWREFAFACCALRRREELDGDVLVGMFAKNAAKIGLTETCYAVAETDDRGLAEQLWIAVNEGRMSRCIRRFPIREGEWSEAVARALYLGGETGFDWFWGAYLDPRYPLNDEDFWVVEGVLPRWIAQHEVLPNYASEKLMLLARTLLVTHQGSISLLPALATVVPEVFDPIERRWFQFHALASQSLRQFPQRALESCLTEDQELTLAVAAICPYAPDVLEWWLSRFKEPPPVELVCRLFGKNFDPDRRANLFSKIEKLVGCEGFQAVARLAAADNSPLASVELFRRGERDFDFLLPGLEHGIHDGGYVAEAAEIYALLVRSQPDGATWLSHRMGEKWWNGMSTHWEILLGLLKPSDDSLVNTLVKAMSGTTSFTLSRRPDLISRIQSLLQCGNAATIENDLRTFLSSPNQFERYAAAFLLTIPHFSEFARRIGLERLLDFRANPVIWNNELDEYLLTQKYSSAELLSLESIAVSGPDEPAALAAAILLVNEQKLSDELRQRVIRLSLSYKWPFSCRELVGKTISREEAHGAFIKLVQENGPLSDIAADKLLTEYDLSDDVQKRCIAVVFESVFRASTWEQVEALVSDSEFIQQSEALPFDSPSRLLASSVRSALSSNASTSRIGWRQLVWSAVKQDDLRMMNVSAAPLHLLQIGQEFPTVGDAIGEAATALLGELDWDQVGPESLHWLGVLSDEFGDLSLKVVEQLLKIKPINPKGQGALYARRGEDFVVIPHDRWEVPQTEQLSPPTSSSLRDIAKSETHNVPLRWGLILDWDLLRQEILTQDVEVLVSASPIGALLASALSFILDQQFDPATVSAIQAQGRCRFAFHNDNRDTSLFLTLSRAALRRTENSEAVVKEMLNRLRQKDRFGRPSLSLLTGLAELSPKDLPISVALEAIGEEPTRAATKLLLELLALDDATLAAHHDFINRTIKRLDVKYSHPFVDPFVLFALPALLRRELLHPSTAETAARVVFQGTVLTLNNPNLGHRTGVEIESLTERIHPQVCSCWRKLMVGDPKLSLVATLLQRSTIQN</sequence>
<evidence type="ECO:0008006" key="3">
    <source>
        <dbReference type="Google" id="ProtNLM"/>
    </source>
</evidence>
<dbReference type="InterPro" id="IPR027417">
    <property type="entry name" value="P-loop_NTPase"/>
</dbReference>
<accession>A0A5B8XSE4</accession>
<gene>
    <name evidence="1" type="ORF">FRD01_14565</name>
</gene>
<dbReference type="SUPFAM" id="SSF52540">
    <property type="entry name" value="P-loop containing nucleoside triphosphate hydrolases"/>
    <property type="match status" value="1"/>
</dbReference>
<dbReference type="OrthoDB" id="135105at2"/>
<protein>
    <recommendedName>
        <fullName evidence="3">NACHT domain-containing protein</fullName>
    </recommendedName>
</protein>
<dbReference type="EMBL" id="CP042467">
    <property type="protein sequence ID" value="QED28435.1"/>
    <property type="molecule type" value="Genomic_DNA"/>
</dbReference>
<dbReference type="KEGG" id="bbae:FRD01_14565"/>
<reference evidence="1 2" key="1">
    <citation type="submission" date="2019-08" db="EMBL/GenBank/DDBJ databases">
        <authorList>
            <person name="Liang Q."/>
        </authorList>
    </citation>
    <scope>NUCLEOTIDE SEQUENCE [LARGE SCALE GENOMIC DNA]</scope>
    <source>
        <strain evidence="1 2">V1718</strain>
    </source>
</reference>